<sequence>MVRTEGDLQYGNSSLDEVKWHDQRLITQNEWSLEESATVPVINSLKTIDIILSTTANKSETTNSTNNSVEVFKLTEINNKPYMESTDFREEVAGSEQDSMSYSSSSNDYDIENEEPHSNIKKNSDEEAIDMEFENIFDDLIQNGNNLNYMTSNGSKRQPKSVGTSFNLDDSDVHRNYETDYEKYKSPGIESASLVVEGKTSHKVVSGTTTNANAQNRFTTTKLLTSNIEVNKESSFVISKSDSRKRSQLELQDDGLSKSTSTHEDAVSRLATDETIYVLPPLIVELAEGNSLWLNPNVRQDLYYEVTNNLNSAVQIRFKVTDERSILWAMDKYNVYLSPHDTTRVRLTVIPRVDVDTDRIVFNAMGAETVHKEVVVHVSNRNTRSDDSPPLLDYSYTSDCTDVGFADCHKGTWTIKVSARDQGCGLMLLTTVPKGIYFHDGYTAGTTEEVTGYFSDTCCNPDLQIIAVDSRNNRIVKQANAYSAPLSFWAIIAIVLAVLIILVIIIVIVIYCVKKYKESQTGSFDLPTYRGRSRF</sequence>
<keyword evidence="2" id="KW-0812">Transmembrane</keyword>
<protein>
    <submittedName>
        <fullName evidence="3">Uncharacterized protein</fullName>
    </submittedName>
</protein>
<keyword evidence="2" id="KW-0472">Membrane</keyword>
<dbReference type="Proteomes" id="UP001431783">
    <property type="component" value="Unassembled WGS sequence"/>
</dbReference>
<feature type="region of interest" description="Disordered" evidence="1">
    <location>
        <begin position="90"/>
        <end position="118"/>
    </location>
</feature>
<proteinExistence type="predicted"/>
<evidence type="ECO:0000256" key="1">
    <source>
        <dbReference type="SAM" id="MobiDB-lite"/>
    </source>
</evidence>
<feature type="transmembrane region" description="Helical" evidence="2">
    <location>
        <begin position="486"/>
        <end position="513"/>
    </location>
</feature>
<evidence type="ECO:0000313" key="3">
    <source>
        <dbReference type="EMBL" id="KAK9889139.1"/>
    </source>
</evidence>
<evidence type="ECO:0000313" key="4">
    <source>
        <dbReference type="Proteomes" id="UP001431783"/>
    </source>
</evidence>
<keyword evidence="4" id="KW-1185">Reference proteome</keyword>
<gene>
    <name evidence="3" type="ORF">WA026_004409</name>
</gene>
<organism evidence="3 4">
    <name type="scientific">Henosepilachna vigintioctopunctata</name>
    <dbReference type="NCBI Taxonomy" id="420089"/>
    <lineage>
        <taxon>Eukaryota</taxon>
        <taxon>Metazoa</taxon>
        <taxon>Ecdysozoa</taxon>
        <taxon>Arthropoda</taxon>
        <taxon>Hexapoda</taxon>
        <taxon>Insecta</taxon>
        <taxon>Pterygota</taxon>
        <taxon>Neoptera</taxon>
        <taxon>Endopterygota</taxon>
        <taxon>Coleoptera</taxon>
        <taxon>Polyphaga</taxon>
        <taxon>Cucujiformia</taxon>
        <taxon>Coccinelloidea</taxon>
        <taxon>Coccinellidae</taxon>
        <taxon>Epilachninae</taxon>
        <taxon>Epilachnini</taxon>
        <taxon>Henosepilachna</taxon>
    </lineage>
</organism>
<name>A0AAW1VB84_9CUCU</name>
<comment type="caution">
    <text evidence="3">The sequence shown here is derived from an EMBL/GenBank/DDBJ whole genome shotgun (WGS) entry which is preliminary data.</text>
</comment>
<dbReference type="EMBL" id="JARQZJ010000122">
    <property type="protein sequence ID" value="KAK9889139.1"/>
    <property type="molecule type" value="Genomic_DNA"/>
</dbReference>
<reference evidence="3 4" key="1">
    <citation type="submission" date="2023-03" db="EMBL/GenBank/DDBJ databases">
        <title>Genome insight into feeding habits of ladybird beetles.</title>
        <authorList>
            <person name="Li H.-S."/>
            <person name="Huang Y.-H."/>
            <person name="Pang H."/>
        </authorList>
    </citation>
    <scope>NUCLEOTIDE SEQUENCE [LARGE SCALE GENOMIC DNA]</scope>
    <source>
        <strain evidence="3">SYSU_2023b</strain>
        <tissue evidence="3">Whole body</tissue>
    </source>
</reference>
<accession>A0AAW1VB84</accession>
<evidence type="ECO:0000256" key="2">
    <source>
        <dbReference type="SAM" id="Phobius"/>
    </source>
</evidence>
<feature type="compositionally biased region" description="Low complexity" evidence="1">
    <location>
        <begin position="95"/>
        <end position="108"/>
    </location>
</feature>
<keyword evidence="2" id="KW-1133">Transmembrane helix</keyword>
<dbReference type="AlphaFoldDB" id="A0AAW1VB84"/>